<dbReference type="SUPFAM" id="SSF64438">
    <property type="entry name" value="CNF1/YfiH-like putative cysteine hydrolases"/>
    <property type="match status" value="1"/>
</dbReference>
<sequence length="574" mass="65626">MLINGQEALDSVVGILGQLAILPSAFPDYITSTMTIRDPALDEKEKAKYEQEGKLYDKLYRAGCRSFAQDDFEGAIALLLKAEKALPPSWQDSYLLVRSGQVIAKCYESLDMYPEAIKKLDKIIEKAASNVGNYDDLKICCDLLVGVLISYSQQNSTSQQTFSLELYKKEAQNYLDKYKAEPYVQGERDSIKARLILGAICKYEGKHAESIQHYDKADLLNQGMFDYEAHNILQHEVGFSADEKIGTTDLQQCVAVILRDPVTHYTALAHVDEDVRIDSLSNEVISKFPTDRQLDAYLVGGRGKDETSKKNITKVVEELKKYPLINIKVADLGDRRLPQAVVFNPLTTQIIHKVPAKIDNNIYKRWANVHYNPSFLASKLHFAFDLKESRYTGSIIQLPPEAQENVIWQLFRELIINNDNKDSYYYFNTRLVPLVKAAEEIRENNPRLLIEVTVKQFKKVLDTRFMSENDKESLAESFQFYSSKLINDKTKPFFETFKLMTEDIFSGIFDKDTQEVYRKIRNAHYEHISRGVKLEGSNIQGLNSSSHAPLDNASTTRRTNNSKQQFPNKQELNR</sequence>
<protein>
    <recommendedName>
        <fullName evidence="4">Tetratricopeptide repeat protein</fullName>
    </recommendedName>
</protein>
<evidence type="ECO:0000313" key="2">
    <source>
        <dbReference type="EMBL" id="KAJ6644992.1"/>
    </source>
</evidence>
<keyword evidence="3" id="KW-1185">Reference proteome</keyword>
<name>A0A9Q0S4C6_9DIPT</name>
<dbReference type="InterPro" id="IPR011324">
    <property type="entry name" value="Cytotoxic_necrot_fac-like_cat"/>
</dbReference>
<dbReference type="AlphaFoldDB" id="A0A9Q0S4C6"/>
<comment type="caution">
    <text evidence="2">The sequence shown here is derived from an EMBL/GenBank/DDBJ whole genome shotgun (WGS) entry which is preliminary data.</text>
</comment>
<accession>A0A9Q0S4C6</accession>
<dbReference type="SUPFAM" id="SSF48452">
    <property type="entry name" value="TPR-like"/>
    <property type="match status" value="1"/>
</dbReference>
<feature type="region of interest" description="Disordered" evidence="1">
    <location>
        <begin position="540"/>
        <end position="574"/>
    </location>
</feature>
<dbReference type="OrthoDB" id="10686453at2759"/>
<organism evidence="2 3">
    <name type="scientific">Pseudolycoriella hygida</name>
    <dbReference type="NCBI Taxonomy" id="35572"/>
    <lineage>
        <taxon>Eukaryota</taxon>
        <taxon>Metazoa</taxon>
        <taxon>Ecdysozoa</taxon>
        <taxon>Arthropoda</taxon>
        <taxon>Hexapoda</taxon>
        <taxon>Insecta</taxon>
        <taxon>Pterygota</taxon>
        <taxon>Neoptera</taxon>
        <taxon>Endopterygota</taxon>
        <taxon>Diptera</taxon>
        <taxon>Nematocera</taxon>
        <taxon>Sciaroidea</taxon>
        <taxon>Sciaridae</taxon>
        <taxon>Pseudolycoriella</taxon>
    </lineage>
</organism>
<evidence type="ECO:0000313" key="3">
    <source>
        <dbReference type="Proteomes" id="UP001151699"/>
    </source>
</evidence>
<dbReference type="Proteomes" id="UP001151699">
    <property type="component" value="Chromosome A"/>
</dbReference>
<evidence type="ECO:0008006" key="4">
    <source>
        <dbReference type="Google" id="ProtNLM"/>
    </source>
</evidence>
<reference evidence="2" key="1">
    <citation type="submission" date="2022-07" db="EMBL/GenBank/DDBJ databases">
        <authorList>
            <person name="Trinca V."/>
            <person name="Uliana J.V.C."/>
            <person name="Torres T.T."/>
            <person name="Ward R.J."/>
            <person name="Monesi N."/>
        </authorList>
    </citation>
    <scope>NUCLEOTIDE SEQUENCE</scope>
    <source>
        <strain evidence="2">HSMRA1968</strain>
        <tissue evidence="2">Whole embryos</tissue>
    </source>
</reference>
<dbReference type="EMBL" id="WJQU01000001">
    <property type="protein sequence ID" value="KAJ6644992.1"/>
    <property type="molecule type" value="Genomic_DNA"/>
</dbReference>
<dbReference type="InterPro" id="IPR011990">
    <property type="entry name" value="TPR-like_helical_dom_sf"/>
</dbReference>
<evidence type="ECO:0000256" key="1">
    <source>
        <dbReference type="SAM" id="MobiDB-lite"/>
    </source>
</evidence>
<dbReference type="Gene3D" id="1.25.40.10">
    <property type="entry name" value="Tetratricopeptide repeat domain"/>
    <property type="match status" value="1"/>
</dbReference>
<gene>
    <name evidence="2" type="ORF">Bhyg_00189</name>
</gene>
<proteinExistence type="predicted"/>